<sequence length="556" mass="61405">MGKGLRNTGLVVMILPYLLCCPAVLLAEDGEEKLEAQIIFTHGPGGPIRESAEFQTEEDPHAFVWITGLRARPEDKGHATVSVTMRYHDPSGKLLNESTFIDNLYWELLGPGVEAVYINLKLEGNNFSEEAYELSVELEHTETGKRVTTSRKLWTKPVKDLSIIQYQFALASDPTFAPGMFLQAGRDHLLILQLLNMMVKDNKVRLRVSTLACDKHGNPYHAEAKTQEVDMALAAKEGEYPIGRIEIPFTPNRAGEQILRVTVEDLNSGEKTTRDIPCPVISVFDDTEKPVPSPPRGLLSIDMCLTRGEFGTPRPNNIYYANDTIHSQVRIAGLTTNAKGEGEVDFRATLTDEAGAVIYDLEQPTLSHSHLHGKDVLEMSLFQTTNLPKTMAGPVTWALQFTDRVSGATGFVSQQLVVNPDQDLHTTGHCFYLGENSNVPAGSLLQVGRPYHLSATVCGSERKNSTHSIEAKLVGVDLRGNRLSDYEVNLSRKVAVSRYTEPVKSLSLKQAFRLNRSGQFALRLIVTDKHSGQVSIEDIPITVVGHGPNDPVEKSR</sequence>
<accession>A0A2S8G026</accession>
<reference evidence="1 2" key="1">
    <citation type="submission" date="2018-02" db="EMBL/GenBank/DDBJ databases">
        <title>Comparative genomes isolates from brazilian mangrove.</title>
        <authorList>
            <person name="Araujo J.E."/>
            <person name="Taketani R.G."/>
            <person name="Silva M.C.P."/>
            <person name="Loureco M.V."/>
            <person name="Andreote F.D."/>
        </authorList>
    </citation>
    <scope>NUCLEOTIDE SEQUENCE [LARGE SCALE GENOMIC DNA]</scope>
    <source>
        <strain evidence="1 2">Hex-1 MGV</strain>
    </source>
</reference>
<evidence type="ECO:0000313" key="2">
    <source>
        <dbReference type="Proteomes" id="UP000238322"/>
    </source>
</evidence>
<gene>
    <name evidence="1" type="ORF">C5Y83_07510</name>
</gene>
<dbReference type="Proteomes" id="UP000238322">
    <property type="component" value="Unassembled WGS sequence"/>
</dbReference>
<name>A0A2S8G026_9BACT</name>
<dbReference type="RefSeq" id="WP_105329032.1">
    <property type="nucleotide sequence ID" value="NZ_PUHY01000005.1"/>
</dbReference>
<proteinExistence type="predicted"/>
<dbReference type="EMBL" id="PUHY01000005">
    <property type="protein sequence ID" value="PQO37783.1"/>
    <property type="molecule type" value="Genomic_DNA"/>
</dbReference>
<organism evidence="1 2">
    <name type="scientific">Blastopirellula marina</name>
    <dbReference type="NCBI Taxonomy" id="124"/>
    <lineage>
        <taxon>Bacteria</taxon>
        <taxon>Pseudomonadati</taxon>
        <taxon>Planctomycetota</taxon>
        <taxon>Planctomycetia</taxon>
        <taxon>Pirellulales</taxon>
        <taxon>Pirellulaceae</taxon>
        <taxon>Blastopirellula</taxon>
    </lineage>
</organism>
<dbReference type="OrthoDB" id="9929367at2"/>
<evidence type="ECO:0000313" key="1">
    <source>
        <dbReference type="EMBL" id="PQO37783.1"/>
    </source>
</evidence>
<protein>
    <submittedName>
        <fullName evidence="1">Uncharacterized protein</fullName>
    </submittedName>
</protein>
<dbReference type="AlphaFoldDB" id="A0A2S8G026"/>
<comment type="caution">
    <text evidence="1">The sequence shown here is derived from an EMBL/GenBank/DDBJ whole genome shotgun (WGS) entry which is preliminary data.</text>
</comment>